<proteinExistence type="predicted"/>
<dbReference type="EMBL" id="CAGKOT010000037">
    <property type="protein sequence ID" value="CAB5377436.1"/>
    <property type="molecule type" value="Genomic_DNA"/>
</dbReference>
<reference evidence="1" key="1">
    <citation type="submission" date="2020-05" db="EMBL/GenBank/DDBJ databases">
        <authorList>
            <person name="Rincon C."/>
            <person name="Sanders R I."/>
            <person name="Robbins C."/>
            <person name="Chaturvedi A."/>
        </authorList>
    </citation>
    <scope>NUCLEOTIDE SEQUENCE</scope>
    <source>
        <strain evidence="1">CHB12</strain>
    </source>
</reference>
<evidence type="ECO:0000313" key="1">
    <source>
        <dbReference type="EMBL" id="CAB5377436.1"/>
    </source>
</evidence>
<dbReference type="VEuPathDB" id="FungiDB:RhiirFUN_000296"/>
<evidence type="ECO:0000313" key="2">
    <source>
        <dbReference type="Proteomes" id="UP000684084"/>
    </source>
</evidence>
<sequence>MAIYTSRPLRSFISKSSFINSLSKSDKLQPSIGSNKEYVTKEYLLDINHIQSKTSSSLNSSRKRNIEELTSEVQCNVKQVKMDNNLNSESIN</sequence>
<name>A0A915ZHK0_9GLOM</name>
<dbReference type="Proteomes" id="UP000684084">
    <property type="component" value="Unassembled WGS sequence"/>
</dbReference>
<comment type="caution">
    <text evidence="1">The sequence shown here is derived from an EMBL/GenBank/DDBJ whole genome shotgun (WGS) entry which is preliminary data.</text>
</comment>
<gene>
    <name evidence="1" type="ORF">CHRIB12_LOCUS15766</name>
</gene>
<protein>
    <submittedName>
        <fullName evidence="1">Uncharacterized protein</fullName>
    </submittedName>
</protein>
<dbReference type="AlphaFoldDB" id="A0A915ZHK0"/>
<organism evidence="1 2">
    <name type="scientific">Rhizophagus irregularis</name>
    <dbReference type="NCBI Taxonomy" id="588596"/>
    <lineage>
        <taxon>Eukaryota</taxon>
        <taxon>Fungi</taxon>
        <taxon>Fungi incertae sedis</taxon>
        <taxon>Mucoromycota</taxon>
        <taxon>Glomeromycotina</taxon>
        <taxon>Glomeromycetes</taxon>
        <taxon>Glomerales</taxon>
        <taxon>Glomeraceae</taxon>
        <taxon>Rhizophagus</taxon>
    </lineage>
</organism>
<accession>A0A915ZHK0</accession>